<accession>A0AAD1Y3Z4</accession>
<comment type="caution">
    <text evidence="1">The sequence shown here is derived from an EMBL/GenBank/DDBJ whole genome shotgun (WGS) entry which is preliminary data.</text>
</comment>
<protein>
    <submittedName>
        <fullName evidence="1">Uncharacterized protein</fullName>
    </submittedName>
</protein>
<dbReference type="AlphaFoldDB" id="A0AAD1Y3Z4"/>
<name>A0AAD1Y3Z4_EUPCR</name>
<organism evidence="1 2">
    <name type="scientific">Euplotes crassus</name>
    <dbReference type="NCBI Taxonomy" id="5936"/>
    <lineage>
        <taxon>Eukaryota</taxon>
        <taxon>Sar</taxon>
        <taxon>Alveolata</taxon>
        <taxon>Ciliophora</taxon>
        <taxon>Intramacronucleata</taxon>
        <taxon>Spirotrichea</taxon>
        <taxon>Hypotrichia</taxon>
        <taxon>Euplotida</taxon>
        <taxon>Euplotidae</taxon>
        <taxon>Moneuplotes</taxon>
    </lineage>
</organism>
<reference evidence="1" key="1">
    <citation type="submission" date="2023-07" db="EMBL/GenBank/DDBJ databases">
        <authorList>
            <consortium name="AG Swart"/>
            <person name="Singh M."/>
            <person name="Singh A."/>
            <person name="Seah K."/>
            <person name="Emmerich C."/>
        </authorList>
    </citation>
    <scope>NUCLEOTIDE SEQUENCE</scope>
    <source>
        <strain evidence="1">DP1</strain>
    </source>
</reference>
<keyword evidence="2" id="KW-1185">Reference proteome</keyword>
<evidence type="ECO:0000313" key="2">
    <source>
        <dbReference type="Proteomes" id="UP001295684"/>
    </source>
</evidence>
<evidence type="ECO:0000313" key="1">
    <source>
        <dbReference type="EMBL" id="CAI2383566.1"/>
    </source>
</evidence>
<proteinExistence type="predicted"/>
<dbReference type="Proteomes" id="UP001295684">
    <property type="component" value="Unassembled WGS sequence"/>
</dbReference>
<sequence length="220" mass="25488">MNFQQEPLKNTFHKPSLEKPVKSLSEDQKGFADRCRMLMVPKHCFNLEMLSLDADMSEISDETTPNLVKGYNTCSSQRPNKLVSDKGHVRDFMNFRAEMKKVPDLTVSRRLFKQKVYKSAIIPNKELKKHHEYLCNSESQKVNMDFLKPKMTLKSPEGKMNSWLEERTQKDQKLASNSSKATKMTLFQSRRGRAYLQSRSVTRKVSSSKILHLLKSTPNN</sequence>
<dbReference type="EMBL" id="CAMPGE010025848">
    <property type="protein sequence ID" value="CAI2383566.1"/>
    <property type="molecule type" value="Genomic_DNA"/>
</dbReference>
<gene>
    <name evidence="1" type="ORF">ECRASSUSDP1_LOCUS25071</name>
</gene>